<evidence type="ECO:0000259" key="3">
    <source>
        <dbReference type="PROSITE" id="PS50853"/>
    </source>
</evidence>
<keyword evidence="2" id="KW-0812">Transmembrane</keyword>
<dbReference type="GO" id="GO:0030246">
    <property type="term" value="F:carbohydrate binding"/>
    <property type="evidence" value="ECO:0007669"/>
    <property type="project" value="InterPro"/>
</dbReference>
<evidence type="ECO:0008006" key="7">
    <source>
        <dbReference type="Google" id="ProtNLM"/>
    </source>
</evidence>
<organism evidence="5 6">
    <name type="scientific">Candidatus Roizmanbacteria bacterium RIFCSPLOWO2_01_FULL_41_22</name>
    <dbReference type="NCBI Taxonomy" id="1802067"/>
    <lineage>
        <taxon>Bacteria</taxon>
        <taxon>Candidatus Roizmaniibacteriota</taxon>
    </lineage>
</organism>
<feature type="transmembrane region" description="Helical" evidence="2">
    <location>
        <begin position="20"/>
        <end position="39"/>
    </location>
</feature>
<dbReference type="InterPro" id="IPR013784">
    <property type="entry name" value="Carb-bd-like_fold"/>
</dbReference>
<dbReference type="InterPro" id="IPR013783">
    <property type="entry name" value="Ig-like_fold"/>
</dbReference>
<evidence type="ECO:0000313" key="6">
    <source>
        <dbReference type="Proteomes" id="UP000176480"/>
    </source>
</evidence>
<reference evidence="5 6" key="1">
    <citation type="journal article" date="2016" name="Nat. Commun.">
        <title>Thousands of microbial genomes shed light on interconnected biogeochemical processes in an aquifer system.</title>
        <authorList>
            <person name="Anantharaman K."/>
            <person name="Brown C.T."/>
            <person name="Hug L.A."/>
            <person name="Sharon I."/>
            <person name="Castelle C.J."/>
            <person name="Probst A.J."/>
            <person name="Thomas B.C."/>
            <person name="Singh A."/>
            <person name="Wilkins M.J."/>
            <person name="Karaoz U."/>
            <person name="Brodie E.L."/>
            <person name="Williams K.H."/>
            <person name="Hubbard S.S."/>
            <person name="Banfield J.F."/>
        </authorList>
    </citation>
    <scope>NUCLEOTIDE SEQUENCE [LARGE SCALE GENOMIC DNA]</scope>
</reference>
<feature type="domain" description="LysM" evidence="4">
    <location>
        <begin position="1524"/>
        <end position="1574"/>
    </location>
</feature>
<sequence length="1709" mass="182089">MFTESVSNIKDLNQRVIKTFFSTLLILSLCILTNIPVYAATFTPGMSKRNVSGAPFAAGPIIQSKLSTSGATGDSLTYSRGTQVSGNFYANFDKSQGSIVFWVTPEWNGNDGQGHSLITATSDQNFFITKDTDNTLYFYPGGNITVSVDISSWVAGTTYNVVARWDSINTLNGTNYASLSINDSHTFGVTSAPTVDAPGTSITIGQNANVHIEGLTIYRRPLWDGTYGIDVGNGDEINQIYNSGTGKDPTLVTGSWDVVFVLPTNASTGALTTGTGNAWSHPHASNLLYTDATNTGGFMMNGTYASDGWTDQNPAQTLTLQPDAAAGFDGSNLEGLPDYAGGATDTHLYTGSTHITGARQSAYLKFDVSSIPAGSTINSATFYIYSYGTLTADINYKLNNILAANSGWTEDANWNYAIPSTQRWVGDTGGNGGTDAGATVSGTDYSTTNLGTFTHLSADPIDTEYAVTLDTAEVTNWLTANYGFKLTAISTAFYLGFRSSDWTTAANRPKLVVNYTAPTTVTALSSSEKIFAGGYKATSTAANQGIYRTFTATNGGDYVLRALGHSDGTCNPQVKITRADGTTEISHLNGTTTSTKTDPDVYIFTWESPAAESEQVQLINTASSGTCYWHQVEVLANLVNNPSAETGSGDPWIPTGWNNSGLDAGEGIQETTDVHSGSSSMHINANAGGEGVLDWYNKMSGASKYSSAGVWTKRVSASNEIRIYYYRNNNPRQYETTVNSSVYGDVLATSWTPQFSVYRYQAGNGFEGVRTIYAAAEGYVDDAYLFALSDVSLTITPASEANSTETSGLRIDGLDTYVESSQSTITTTAGYVSFSYTPRHSAADVAKFGISTPYILSLYGDGDDYINAYWSSANTVTLAYSMNGTTASSTWNATGAVVGGTTYASSLSFTGGGSMVLNIGGTDRITLSSIPASFGASPDDVYFGTDYSSTNQGDATYGSIVFDSTAPAISLTAYTPDPNSDNTPSVTGTATEAIGTVSAVQYQMDGTGGSWTACVADDGTFNGASEAFTCAVSPSLSDGSHTIYVRATDSNSNTTSGGAESTDGFTIDTTAPSAPGTPSTTSPTGSSSQTWTWTAATDALSSVTNYIYKVTTDAAGLVISIAETTLGNVLTVTTNLTDGVYYFFVKAVDALSNTGAFSTAGSVTVDTVAPTGGTITIASGAGYTKDRSVTLSISATGASQMMVSESSSFSGASLETYATSKDWSLSTSDGTKTVYVKFKDTTGNESSSVSDSIIYDTTSPADTLSLDSPGDKIYTSNQKPTFKFKKTTDDTAGLNGYDLLIDGQVLIGGINPTDPGSGSNNVREDDDKHIRYDGDFIEAYVKRDSKKLTDGSHLWKVRAIDNAGNTRDTGERTLYVDTISPALQLDSISTLQDFSHKSTTNEGKAYITVDSTPTLKGIAESTSTVTITATDNVDSKTVTCDDETSSSSAWECTIDTLSLGRHTVTITAKDKAGNSTTLPLFYLYISLGSLDLDTKIIAIDEAEDTVNETTNKLNNLPTDNDSCRIYSVSSGDNLWDISTTYDVSIDKIIDLNKDRYQTLKTNNTALAVGWKLRLQCEENKQETEQEKTERLMETKTYDVKILVKDDKDQPVAGATVTLHSTPRTAISDKRGIAHFPDVPYGEHAVVIAYDNYVGEEKLSFKDENIEQYEVGVDIRKSINYLSYVSYGVNIILIVFLVSGYLYLKRKRKK</sequence>
<feature type="domain" description="Fibronectin type-III" evidence="3">
    <location>
        <begin position="1074"/>
        <end position="1170"/>
    </location>
</feature>
<evidence type="ECO:0000256" key="1">
    <source>
        <dbReference type="SAM" id="MobiDB-lite"/>
    </source>
</evidence>
<protein>
    <recommendedName>
        <fullName evidence="7">LysM domain-containing protein</fullName>
    </recommendedName>
</protein>
<feature type="compositionally biased region" description="Low complexity" evidence="1">
    <location>
        <begin position="1069"/>
        <end position="1089"/>
    </location>
</feature>
<dbReference type="PROSITE" id="PS51782">
    <property type="entry name" value="LYSM"/>
    <property type="match status" value="1"/>
</dbReference>
<dbReference type="Gene3D" id="2.60.40.10">
    <property type="entry name" value="Immunoglobulins"/>
    <property type="match status" value="3"/>
</dbReference>
<dbReference type="InterPro" id="IPR044016">
    <property type="entry name" value="Big_13"/>
</dbReference>
<dbReference type="InterPro" id="IPR036779">
    <property type="entry name" value="LysM_dom_sf"/>
</dbReference>
<dbReference type="NCBIfam" id="NF033679">
    <property type="entry name" value="DNRLRE_dom"/>
    <property type="match status" value="1"/>
</dbReference>
<proteinExistence type="predicted"/>
<dbReference type="Gene3D" id="3.10.350.10">
    <property type="entry name" value="LysM domain"/>
    <property type="match status" value="1"/>
</dbReference>
<name>A0A1F7J6C4_9BACT</name>
<evidence type="ECO:0000313" key="5">
    <source>
        <dbReference type="EMBL" id="OGK51138.1"/>
    </source>
</evidence>
<feature type="region of interest" description="Disordered" evidence="1">
    <location>
        <begin position="1049"/>
        <end position="1089"/>
    </location>
</feature>
<dbReference type="STRING" id="1802067.A2966_00145"/>
<dbReference type="InterPro" id="IPR013320">
    <property type="entry name" value="ConA-like_dom_sf"/>
</dbReference>
<comment type="caution">
    <text evidence="5">The sequence shown here is derived from an EMBL/GenBank/DDBJ whole genome shotgun (WGS) entry which is preliminary data.</text>
</comment>
<dbReference type="InterPro" id="IPR003961">
    <property type="entry name" value="FN3_dom"/>
</dbReference>
<keyword evidence="2" id="KW-0472">Membrane</keyword>
<dbReference type="InterPro" id="IPR018392">
    <property type="entry name" value="LysM"/>
</dbReference>
<dbReference type="EMBL" id="MGAR01000035">
    <property type="protein sequence ID" value="OGK51138.1"/>
    <property type="molecule type" value="Genomic_DNA"/>
</dbReference>
<dbReference type="SUPFAM" id="SSF54106">
    <property type="entry name" value="LysM domain"/>
    <property type="match status" value="1"/>
</dbReference>
<dbReference type="Gene3D" id="2.60.40.650">
    <property type="match status" value="1"/>
</dbReference>
<gene>
    <name evidence="5" type="ORF">A2966_00145</name>
</gene>
<evidence type="ECO:0000256" key="2">
    <source>
        <dbReference type="SAM" id="Phobius"/>
    </source>
</evidence>
<dbReference type="SUPFAM" id="SSF49899">
    <property type="entry name" value="Concanavalin A-like lectins/glucanases"/>
    <property type="match status" value="1"/>
</dbReference>
<dbReference type="SMART" id="SM00257">
    <property type="entry name" value="LysM"/>
    <property type="match status" value="1"/>
</dbReference>
<keyword evidence="2" id="KW-1133">Transmembrane helix</keyword>
<dbReference type="CDD" id="cd00118">
    <property type="entry name" value="LysM"/>
    <property type="match status" value="1"/>
</dbReference>
<dbReference type="Proteomes" id="UP000176480">
    <property type="component" value="Unassembled WGS sequence"/>
</dbReference>
<dbReference type="Pfam" id="PF19077">
    <property type="entry name" value="Big_13"/>
    <property type="match status" value="1"/>
</dbReference>
<feature type="transmembrane region" description="Helical" evidence="2">
    <location>
        <begin position="1683"/>
        <end position="1703"/>
    </location>
</feature>
<dbReference type="SUPFAM" id="SSF49452">
    <property type="entry name" value="Starch-binding domain-like"/>
    <property type="match status" value="1"/>
</dbReference>
<feature type="compositionally biased region" description="Polar residues" evidence="1">
    <location>
        <begin position="1049"/>
        <end position="1068"/>
    </location>
</feature>
<dbReference type="Pfam" id="PF01476">
    <property type="entry name" value="LysM"/>
    <property type="match status" value="1"/>
</dbReference>
<evidence type="ECO:0000259" key="4">
    <source>
        <dbReference type="PROSITE" id="PS51782"/>
    </source>
</evidence>
<accession>A0A1F7J6C4</accession>
<dbReference type="PROSITE" id="PS50853">
    <property type="entry name" value="FN3"/>
    <property type="match status" value="1"/>
</dbReference>